<evidence type="ECO:0000256" key="4">
    <source>
        <dbReference type="ARBA" id="ARBA00022989"/>
    </source>
</evidence>
<feature type="domain" description="Cation efflux protein transmembrane" evidence="8">
    <location>
        <begin position="10"/>
        <end position="217"/>
    </location>
</feature>
<organism evidence="9 10">
    <name type="scientific">Saccharopolyspora gregorii</name>
    <dbReference type="NCBI Taxonomy" id="33914"/>
    <lineage>
        <taxon>Bacteria</taxon>
        <taxon>Bacillati</taxon>
        <taxon>Actinomycetota</taxon>
        <taxon>Actinomycetes</taxon>
        <taxon>Pseudonocardiales</taxon>
        <taxon>Pseudonocardiaceae</taxon>
        <taxon>Saccharopolyspora</taxon>
    </lineage>
</organism>
<dbReference type="SUPFAM" id="SSF161111">
    <property type="entry name" value="Cation efflux protein transmembrane domain-like"/>
    <property type="match status" value="1"/>
</dbReference>
<evidence type="ECO:0000313" key="10">
    <source>
        <dbReference type="Proteomes" id="UP001500483"/>
    </source>
</evidence>
<dbReference type="PANTHER" id="PTHR13414">
    <property type="entry name" value="HUEL-CATION TRANSPORTER"/>
    <property type="match status" value="1"/>
</dbReference>
<dbReference type="NCBIfam" id="TIGR01297">
    <property type="entry name" value="CDF"/>
    <property type="match status" value="1"/>
</dbReference>
<dbReference type="InterPro" id="IPR002524">
    <property type="entry name" value="Cation_efflux"/>
</dbReference>
<evidence type="ECO:0000256" key="5">
    <source>
        <dbReference type="ARBA" id="ARBA00023136"/>
    </source>
</evidence>
<protein>
    <submittedName>
        <fullName evidence="9">Cation diffusion facilitator family transporter</fullName>
    </submittedName>
</protein>
<feature type="transmembrane region" description="Helical" evidence="7">
    <location>
        <begin position="192"/>
        <end position="211"/>
    </location>
</feature>
<keyword evidence="3 7" id="KW-0812">Transmembrane</keyword>
<gene>
    <name evidence="9" type="ORF">GCM10020366_50870</name>
</gene>
<dbReference type="Gene3D" id="1.20.1510.10">
    <property type="entry name" value="Cation efflux protein transmembrane domain"/>
    <property type="match status" value="1"/>
</dbReference>
<keyword evidence="5 7" id="KW-0472">Membrane</keyword>
<accession>A0ABP6RXC0</accession>
<evidence type="ECO:0000256" key="6">
    <source>
        <dbReference type="SAM" id="MobiDB-lite"/>
    </source>
</evidence>
<sequence length="326" mass="34156">MSAGGGTKAILAALAANAGIAVAKFGGFLFTGSSSMLAESVHSVADTSNQGLLLLGQKTSVRRPTAEHPFGYGRDRYFYSFVVALLLFSLGSVFALYEGVHKIQHPEPLTSPLVAVVILLVAIALESYSFTTAIKESRAIKGELSWWQFIRQAKTPELPVVLLEDAGALLGLAFALGGVGLAVLTGNPVFDGVGTVCIGLLLGVIAVILIVETKSLLIGEGASRSVLDEVVGELRGGRVRRVIHIRTQYLGPDELLVAAKIALVPSLDVAEVAAEIDAAEARVRAKVPAVRLIYLEPDLDRGAVSEPAVDPGSVTDSGPSIEPPRD</sequence>
<dbReference type="Proteomes" id="UP001500483">
    <property type="component" value="Unassembled WGS sequence"/>
</dbReference>
<dbReference type="RefSeq" id="WP_258347366.1">
    <property type="nucleotide sequence ID" value="NZ_BAAAYK010000038.1"/>
</dbReference>
<keyword evidence="2" id="KW-0813">Transport</keyword>
<evidence type="ECO:0000256" key="3">
    <source>
        <dbReference type="ARBA" id="ARBA00022692"/>
    </source>
</evidence>
<dbReference type="InterPro" id="IPR027469">
    <property type="entry name" value="Cation_efflux_TMD_sf"/>
</dbReference>
<feature type="transmembrane region" description="Helical" evidence="7">
    <location>
        <begin position="77"/>
        <end position="97"/>
    </location>
</feature>
<dbReference type="InterPro" id="IPR058533">
    <property type="entry name" value="Cation_efflux_TM"/>
</dbReference>
<name>A0ABP6RXC0_9PSEU</name>
<keyword evidence="4 7" id="KW-1133">Transmembrane helix</keyword>
<feature type="region of interest" description="Disordered" evidence="6">
    <location>
        <begin position="302"/>
        <end position="326"/>
    </location>
</feature>
<dbReference type="EMBL" id="BAAAYK010000038">
    <property type="protein sequence ID" value="GAA3362536.1"/>
    <property type="molecule type" value="Genomic_DNA"/>
</dbReference>
<evidence type="ECO:0000256" key="7">
    <source>
        <dbReference type="SAM" id="Phobius"/>
    </source>
</evidence>
<feature type="transmembrane region" description="Helical" evidence="7">
    <location>
        <begin position="166"/>
        <end position="185"/>
    </location>
</feature>
<comment type="caution">
    <text evidence="9">The sequence shown here is derived from an EMBL/GenBank/DDBJ whole genome shotgun (WGS) entry which is preliminary data.</text>
</comment>
<reference evidence="10" key="1">
    <citation type="journal article" date="2019" name="Int. J. Syst. Evol. Microbiol.">
        <title>The Global Catalogue of Microorganisms (GCM) 10K type strain sequencing project: providing services to taxonomists for standard genome sequencing and annotation.</title>
        <authorList>
            <consortium name="The Broad Institute Genomics Platform"/>
            <consortium name="The Broad Institute Genome Sequencing Center for Infectious Disease"/>
            <person name="Wu L."/>
            <person name="Ma J."/>
        </authorList>
    </citation>
    <scope>NUCLEOTIDE SEQUENCE [LARGE SCALE GENOMIC DNA]</scope>
    <source>
        <strain evidence="10">JCM 9687</strain>
    </source>
</reference>
<dbReference type="PANTHER" id="PTHR13414:SF9">
    <property type="entry name" value="PROTON-COUPLED ZINC ANTIPORTER SLC30A9, MITOCHONDRIAL"/>
    <property type="match status" value="1"/>
</dbReference>
<proteinExistence type="predicted"/>
<comment type="subcellular location">
    <subcellularLocation>
        <location evidence="1">Membrane</location>
        <topology evidence="1">Multi-pass membrane protein</topology>
    </subcellularLocation>
</comment>
<dbReference type="InterPro" id="IPR040177">
    <property type="entry name" value="SLC30A9"/>
</dbReference>
<evidence type="ECO:0000313" key="9">
    <source>
        <dbReference type="EMBL" id="GAA3362536.1"/>
    </source>
</evidence>
<dbReference type="Pfam" id="PF01545">
    <property type="entry name" value="Cation_efflux"/>
    <property type="match status" value="1"/>
</dbReference>
<evidence type="ECO:0000256" key="1">
    <source>
        <dbReference type="ARBA" id="ARBA00004141"/>
    </source>
</evidence>
<evidence type="ECO:0000259" key="8">
    <source>
        <dbReference type="Pfam" id="PF01545"/>
    </source>
</evidence>
<keyword evidence="10" id="KW-1185">Reference proteome</keyword>
<feature type="transmembrane region" description="Helical" evidence="7">
    <location>
        <begin position="109"/>
        <end position="128"/>
    </location>
</feature>
<evidence type="ECO:0000256" key="2">
    <source>
        <dbReference type="ARBA" id="ARBA00022448"/>
    </source>
</evidence>